<protein>
    <recommendedName>
        <fullName evidence="1">DUF7281 domain-containing protein</fullName>
    </recommendedName>
</protein>
<evidence type="ECO:0000259" key="1">
    <source>
        <dbReference type="Pfam" id="PF23947"/>
    </source>
</evidence>
<dbReference type="InterPro" id="IPR055705">
    <property type="entry name" value="DUF7281"/>
</dbReference>
<keyword evidence="3" id="KW-1185">Reference proteome</keyword>
<feature type="domain" description="DUF7281" evidence="1">
    <location>
        <begin position="94"/>
        <end position="275"/>
    </location>
</feature>
<dbReference type="Pfam" id="PF23947">
    <property type="entry name" value="DUF7281"/>
    <property type="match status" value="1"/>
</dbReference>
<organism evidence="2 3">
    <name type="scientific">Marinobacter aromaticivorans</name>
    <dbReference type="NCBI Taxonomy" id="1494078"/>
    <lineage>
        <taxon>Bacteria</taxon>
        <taxon>Pseudomonadati</taxon>
        <taxon>Pseudomonadota</taxon>
        <taxon>Gammaproteobacteria</taxon>
        <taxon>Pseudomonadales</taxon>
        <taxon>Marinobacteraceae</taxon>
        <taxon>Marinobacter</taxon>
    </lineage>
</organism>
<dbReference type="Proteomes" id="UP001596506">
    <property type="component" value="Unassembled WGS sequence"/>
</dbReference>
<proteinExistence type="predicted"/>
<accession>A0ABW2IZW7</accession>
<sequence>MPAEIAAIERLLRGGKTKVRLNPTWEQICRENGVGQVIGREIHFTPDDKQRLRDYVLAEHGIDPQFDSRAGGRMAMARKDASEKLSTASVFGHLLVMATAGQSTVRVTGKGVSTPPGSVLSVLPDCLNAEHLHTQKLIIIENGGLMPHWADLQLTESWKDAVILYRGHRENARFVADIAREQPGHNLAWFFDFDPAGLAMALDQGRGNALIPQAWFDFGRHTAFNQPKTHRNQMNALKRLKVRGVGKVLKIAEHMEKEELALMQEHLVLRQVKMSALSFE</sequence>
<reference evidence="3" key="1">
    <citation type="journal article" date="2019" name="Int. J. Syst. Evol. Microbiol.">
        <title>The Global Catalogue of Microorganisms (GCM) 10K type strain sequencing project: providing services to taxonomists for standard genome sequencing and annotation.</title>
        <authorList>
            <consortium name="The Broad Institute Genomics Platform"/>
            <consortium name="The Broad Institute Genome Sequencing Center for Infectious Disease"/>
            <person name="Wu L."/>
            <person name="Ma J."/>
        </authorList>
    </citation>
    <scope>NUCLEOTIDE SEQUENCE [LARGE SCALE GENOMIC DNA]</scope>
    <source>
        <strain evidence="3">CCUG 60559</strain>
    </source>
</reference>
<dbReference type="RefSeq" id="WP_100689857.1">
    <property type="nucleotide sequence ID" value="NZ_JBHTBD010000010.1"/>
</dbReference>
<evidence type="ECO:0000313" key="3">
    <source>
        <dbReference type="Proteomes" id="UP001596506"/>
    </source>
</evidence>
<name>A0ABW2IZW7_9GAMM</name>
<evidence type="ECO:0000313" key="2">
    <source>
        <dbReference type="EMBL" id="MFC7296366.1"/>
    </source>
</evidence>
<gene>
    <name evidence="2" type="ORF">ACFQQA_16725</name>
</gene>
<dbReference type="EMBL" id="JBHTBD010000010">
    <property type="protein sequence ID" value="MFC7296366.1"/>
    <property type="molecule type" value="Genomic_DNA"/>
</dbReference>
<comment type="caution">
    <text evidence="2">The sequence shown here is derived from an EMBL/GenBank/DDBJ whole genome shotgun (WGS) entry which is preliminary data.</text>
</comment>